<accession>A0A976M7P0</accession>
<dbReference type="Pfam" id="PF04385">
    <property type="entry name" value="FAINT"/>
    <property type="match status" value="1"/>
</dbReference>
<dbReference type="EMBL" id="CP056068">
    <property type="protein sequence ID" value="UKJ90064.2"/>
    <property type="molecule type" value="Genomic_DNA"/>
</dbReference>
<reference evidence="2" key="1">
    <citation type="submission" date="2022-07" db="EMBL/GenBank/DDBJ databases">
        <title>Evaluation of T. orientalis genome assembly methods using nanopore sequencing and analysis of variation between genomes.</title>
        <authorList>
            <person name="Yam J."/>
            <person name="Micallef M.L."/>
            <person name="Liu M."/>
            <person name="Djordjevic S.P."/>
            <person name="Bogema D.R."/>
            <person name="Jenkins C."/>
        </authorList>
    </citation>
    <scope>NUCLEOTIDE SEQUENCE</scope>
    <source>
        <strain evidence="2">Fish Creek</strain>
    </source>
</reference>
<dbReference type="Proteomes" id="UP000244803">
    <property type="component" value="Chromosome 2"/>
</dbReference>
<feature type="signal peptide" evidence="1">
    <location>
        <begin position="1"/>
        <end position="26"/>
    </location>
</feature>
<protein>
    <recommendedName>
        <fullName evidence="4">SfiI-subtelomeric related protein family member</fullName>
    </recommendedName>
</protein>
<organism evidence="2 3">
    <name type="scientific">Theileria orientalis</name>
    <dbReference type="NCBI Taxonomy" id="68886"/>
    <lineage>
        <taxon>Eukaryota</taxon>
        <taxon>Sar</taxon>
        <taxon>Alveolata</taxon>
        <taxon>Apicomplexa</taxon>
        <taxon>Aconoidasida</taxon>
        <taxon>Piroplasmida</taxon>
        <taxon>Theileriidae</taxon>
        <taxon>Theileria</taxon>
    </lineage>
</organism>
<evidence type="ECO:0000313" key="3">
    <source>
        <dbReference type="Proteomes" id="UP000244803"/>
    </source>
</evidence>
<keyword evidence="1" id="KW-0732">Signal</keyword>
<dbReference type="OrthoDB" id="10467013at2759"/>
<evidence type="ECO:0000313" key="2">
    <source>
        <dbReference type="EMBL" id="UKJ90064.2"/>
    </source>
</evidence>
<dbReference type="AlphaFoldDB" id="A0A976M7P0"/>
<sequence length="1090" mass="126463">MKINTIGTYILVYLLTCVLFNVLVSAKSTVDQTGYSSQPSETYPVYSQTSTPKTGVDINIKSCKSSRKFDCKKDGQYVTYTPKGNNAFKLVKDDQSELWQASNASDYSPKVEVDLLDNESKAVTIYLPGNKTKLFKKDGSNTLWKEIDTSKLKVDSVNIDYPYETHYYTNIIRGNFRTFIAKTGFVFNGANEYIDDNKFEIWKTDNETEYGNKIEVDLMNNDSKAVTIYFPGNKTKLFMKYNKNDPWTEIDISKIKPMLVDIQYQYDTYFYSNRLDNDVRTFEAKTGFLFNHIKDIDTDIWTTTKNTEYANKVEYAKRFSGYLDLTIHLVNGNKKLFIKEANNPWKEIDITILHPKSVNIDYEHETHSFTNELKNNIRTFTPKTGFTFNCANENINDRKVDIWKTNKESEYSNKIEVDLINNDAKAVTIYFPANNTKLFMKSDKHACWNEIDTKEVNPKQVYIGYPHECFYYKNELDNNVRTFTAKKGFIFNGANEYIYGKKVEVWKTDKESEYSNRIVNEGANGSIKVIEKRSDDTKSTDKFDCKQIGQYVTYTAKGDNAFKLVKEDKTELWQASDASDYSTRVEVDLMNNNSKAVTVYLDDMTKVFKKDGINKLWKEIYTTNVNPKSVSIDYEHESYIFKNKLKGKIRTFTAKPGFAFKGAIEYINDKKVEIWKTNKESEYANKIEVDLMNNDAKAVTLYMCDNKTRIFLKRGKKQPWNEIDTSKVKPEPVNIDYSQDCYSYQNQLKNNIRTFTPKPGFTFNCAIEYINDKKVEIWKTNKESEYANKIEVDLMNNDAKAVTLYMCDNKTRIFLKRGKKQPWNEIDTTRANPKSVNVTDDKETYYYSNKFDNYVRTFTAKNGFLFNNVREDNTHIWNTGNENEYASKVEYTKRSYGNLDITIYLYKKKMLFIKHSDNTWKQIDLTVINTRPINIRYDKETYFCSNKFQNSTRTFEARDMFVFNVVREGTTDIWSTTNQKKYAKKVVTKGDNEVIIYVGDDGNAKVFVKKENGTWIENIAAATLIAQQRVRLLKANPSNPASPLELASNEYTSTTSGNVVSYQIANGLQAWISHSQKMIKAVGYSLSQVH</sequence>
<feature type="chain" id="PRO_5036894199" description="SfiI-subtelomeric related protein family member" evidence="1">
    <location>
        <begin position="27"/>
        <end position="1090"/>
    </location>
</feature>
<proteinExistence type="predicted"/>
<name>A0A976M7P0_THEOR</name>
<dbReference type="InterPro" id="IPR007480">
    <property type="entry name" value="DUF529"/>
</dbReference>
<gene>
    <name evidence="2" type="ORF">MACJ_000992</name>
</gene>
<evidence type="ECO:0008006" key="4">
    <source>
        <dbReference type="Google" id="ProtNLM"/>
    </source>
</evidence>
<evidence type="ECO:0000256" key="1">
    <source>
        <dbReference type="SAM" id="SignalP"/>
    </source>
</evidence>